<dbReference type="SUPFAM" id="SSF53335">
    <property type="entry name" value="S-adenosyl-L-methionine-dependent methyltransferases"/>
    <property type="match status" value="1"/>
</dbReference>
<evidence type="ECO:0000313" key="16">
    <source>
        <dbReference type="Proteomes" id="UP000193498"/>
    </source>
</evidence>
<feature type="compositionally biased region" description="Acidic residues" evidence="14">
    <location>
        <begin position="119"/>
        <end position="151"/>
    </location>
</feature>
<evidence type="ECO:0000313" key="15">
    <source>
        <dbReference type="EMBL" id="ORX91756.1"/>
    </source>
</evidence>
<dbReference type="GO" id="GO:0005730">
    <property type="term" value="C:nucleolus"/>
    <property type="evidence" value="ECO:0007669"/>
    <property type="project" value="UniProtKB-SubCell"/>
</dbReference>
<keyword evidence="8 13" id="KW-0949">S-adenosyl-L-methionine</keyword>
<evidence type="ECO:0000256" key="3">
    <source>
        <dbReference type="ARBA" id="ARBA00020203"/>
    </source>
</evidence>
<evidence type="ECO:0000256" key="14">
    <source>
        <dbReference type="SAM" id="MobiDB-lite"/>
    </source>
</evidence>
<dbReference type="Pfam" id="PF05148">
    <property type="entry name" value="Methyltransf_8"/>
    <property type="match status" value="1"/>
</dbReference>
<evidence type="ECO:0000256" key="1">
    <source>
        <dbReference type="ARBA" id="ARBA00004604"/>
    </source>
</evidence>
<feature type="region of interest" description="Disordered" evidence="14">
    <location>
        <begin position="252"/>
        <end position="272"/>
    </location>
</feature>
<keyword evidence="6 13" id="KW-0489">Methyltransferase</keyword>
<feature type="compositionally biased region" description="Basic and acidic residues" evidence="14">
    <location>
        <begin position="17"/>
        <end position="39"/>
    </location>
</feature>
<dbReference type="FunFam" id="1.10.10.2150:FF:000001">
    <property type="entry name" value="Ribosomal RNA-processing protein 8"/>
    <property type="match status" value="1"/>
</dbReference>
<feature type="region of interest" description="Disordered" evidence="14">
    <location>
        <begin position="1"/>
        <end position="154"/>
    </location>
</feature>
<keyword evidence="4" id="KW-0678">Repressor</keyword>
<dbReference type="PANTHER" id="PTHR12787:SF0">
    <property type="entry name" value="RIBOSOMAL RNA-PROCESSING PROTEIN 8"/>
    <property type="match status" value="1"/>
</dbReference>
<keyword evidence="12 13" id="KW-0539">Nucleus</keyword>
<keyword evidence="9" id="KW-0156">Chromatin regulator</keyword>
<evidence type="ECO:0000256" key="8">
    <source>
        <dbReference type="ARBA" id="ARBA00022691"/>
    </source>
</evidence>
<dbReference type="AlphaFoldDB" id="A0A1Y1Y203"/>
<gene>
    <name evidence="15" type="ORF">K493DRAFT_317051</name>
</gene>
<feature type="region of interest" description="Disordered" evidence="14">
    <location>
        <begin position="159"/>
        <end position="178"/>
    </location>
</feature>
<comment type="function">
    <text evidence="13">S-adenosyl-L-methionine-dependent methyltransferase that specifically methylates the N(1) position of adenine in helix 25.1 in 25S rRNA. Required both for ribosomal 40S and 60S subunits biogenesis. Required for efficient pre-rRNA cleavage at site A2.</text>
</comment>
<dbReference type="InterPro" id="IPR007823">
    <property type="entry name" value="RRP8"/>
</dbReference>
<comment type="similarity">
    <text evidence="2 13">Belongs to the methyltransferase superfamily. RRP8 family.</text>
</comment>
<comment type="subcellular location">
    <subcellularLocation>
        <location evidence="1 13">Nucleus</location>
        <location evidence="1 13">Nucleolus</location>
    </subcellularLocation>
</comment>
<dbReference type="InParanoid" id="A0A1Y1Y203"/>
<dbReference type="Gene3D" id="1.10.10.2150">
    <property type="entry name" value="Ribosomal RNA-processing protein 8, N-terminal domain"/>
    <property type="match status" value="1"/>
</dbReference>
<evidence type="ECO:0000256" key="7">
    <source>
        <dbReference type="ARBA" id="ARBA00022679"/>
    </source>
</evidence>
<name>A0A1Y1Y203_9FUNG</name>
<dbReference type="FunFam" id="3.40.50.150:FF:000068">
    <property type="entry name" value="Ribosomal RNA-processing protein 8"/>
    <property type="match status" value="1"/>
</dbReference>
<evidence type="ECO:0000256" key="4">
    <source>
        <dbReference type="ARBA" id="ARBA00022491"/>
    </source>
</evidence>
<keyword evidence="5 13" id="KW-0698">rRNA processing</keyword>
<evidence type="ECO:0000256" key="5">
    <source>
        <dbReference type="ARBA" id="ARBA00022552"/>
    </source>
</evidence>
<protein>
    <recommendedName>
        <fullName evidence="3 13">Ribosomal RNA-processing protein 8</fullName>
        <ecNumber evidence="13">2.1.1.-</ecNumber>
    </recommendedName>
</protein>
<accession>A0A1Y1Y203</accession>
<evidence type="ECO:0000256" key="13">
    <source>
        <dbReference type="RuleBase" id="RU365074"/>
    </source>
</evidence>
<evidence type="ECO:0000256" key="2">
    <source>
        <dbReference type="ARBA" id="ARBA00006301"/>
    </source>
</evidence>
<feature type="region of interest" description="Disordered" evidence="14">
    <location>
        <begin position="197"/>
        <end position="235"/>
    </location>
</feature>
<keyword evidence="7 13" id="KW-0808">Transferase</keyword>
<organism evidence="15 16">
    <name type="scientific">Basidiobolus meristosporus CBS 931.73</name>
    <dbReference type="NCBI Taxonomy" id="1314790"/>
    <lineage>
        <taxon>Eukaryota</taxon>
        <taxon>Fungi</taxon>
        <taxon>Fungi incertae sedis</taxon>
        <taxon>Zoopagomycota</taxon>
        <taxon>Entomophthoromycotina</taxon>
        <taxon>Basidiobolomycetes</taxon>
        <taxon>Basidiobolales</taxon>
        <taxon>Basidiobolaceae</taxon>
        <taxon>Basidiobolus</taxon>
    </lineage>
</organism>
<feature type="compositionally biased region" description="Basic and acidic residues" evidence="14">
    <location>
        <begin position="67"/>
        <end position="79"/>
    </location>
</feature>
<feature type="compositionally biased region" description="Basic and acidic residues" evidence="14">
    <location>
        <begin position="104"/>
        <end position="113"/>
    </location>
</feature>
<dbReference type="FunCoup" id="A0A1Y1Y203">
    <property type="interactions" value="536"/>
</dbReference>
<keyword evidence="11" id="KW-0804">Transcription</keyword>
<evidence type="ECO:0000256" key="6">
    <source>
        <dbReference type="ARBA" id="ARBA00022603"/>
    </source>
</evidence>
<dbReference type="EC" id="2.1.1.-" evidence="13"/>
<dbReference type="GO" id="GO:0042273">
    <property type="term" value="P:ribosomal large subunit biogenesis"/>
    <property type="evidence" value="ECO:0007669"/>
    <property type="project" value="TreeGrafter"/>
</dbReference>
<comment type="caution">
    <text evidence="15">The sequence shown here is derived from an EMBL/GenBank/DDBJ whole genome shotgun (WGS) entry which is preliminary data.</text>
</comment>
<dbReference type="GO" id="GO:0006325">
    <property type="term" value="P:chromatin organization"/>
    <property type="evidence" value="ECO:0007669"/>
    <property type="project" value="UniProtKB-KW"/>
</dbReference>
<dbReference type="STRING" id="1314790.A0A1Y1Y203"/>
<dbReference type="EMBL" id="MCFE01000308">
    <property type="protein sequence ID" value="ORX91756.1"/>
    <property type="molecule type" value="Genomic_DNA"/>
</dbReference>
<dbReference type="OrthoDB" id="10258825at2759"/>
<dbReference type="InterPro" id="IPR042036">
    <property type="entry name" value="RRP8_N"/>
</dbReference>
<feature type="compositionally biased region" description="Basic and acidic residues" evidence="14">
    <location>
        <begin position="252"/>
        <end position="269"/>
    </location>
</feature>
<feature type="compositionally biased region" description="Basic residues" evidence="14">
    <location>
        <begin position="81"/>
        <end position="90"/>
    </location>
</feature>
<dbReference type="Gene3D" id="3.40.50.150">
    <property type="entry name" value="Vaccinia Virus protein VP39"/>
    <property type="match status" value="1"/>
</dbReference>
<evidence type="ECO:0000256" key="10">
    <source>
        <dbReference type="ARBA" id="ARBA00023015"/>
    </source>
</evidence>
<sequence>MLFETGFKLKGPLVIEKAPEKNKTNKRKNADQPAKEKATTKVASSEVPQRKTKVGPAQQQNSNKKQKTADTEKKAETTKAKTQKQVKVVKQKAEEPKNASNSKPAKETPRKVESTSQDNNDEGANDSEYDTDDWEDMKFSDEEDGELEDMDLEKIVKPFTDKKAKKSAQNKSADSDDEVDFGSLLKNFEAIKKQFTSVKSGEKKTKDKEVEVVEAVEETKEAPETAKESTATTSKKISLKEQAKLKKLLEKKAGEKSVADSEPHDEDIISSKTAALTPLQQKMQKKLQGARFRWINEQLYTTSGSKAFELLQNDPAIFEEYHEGFRSQAESWSVNPIDIYIDYVNSLPKDKIIADLGCGEAKLAASVQQKVWSFDLVAANDRITACDIANVPLDANTVDVAIFSLSLMGTNFLEFLIEAHRILKPGGQLRIAEVISRFTDIDEFVSIVVELGFRLEKKKQLSKMFVMFDFVKNNGAPKQKKKVPGKMPSAKAASHLLKPCIYKKR</sequence>
<evidence type="ECO:0000256" key="9">
    <source>
        <dbReference type="ARBA" id="ARBA00022853"/>
    </source>
</evidence>
<dbReference type="PANTHER" id="PTHR12787">
    <property type="entry name" value="RIBOSOMAL RNA-PROCESSING PROTEIN 8"/>
    <property type="match status" value="1"/>
</dbReference>
<evidence type="ECO:0000256" key="12">
    <source>
        <dbReference type="ARBA" id="ARBA00023242"/>
    </source>
</evidence>
<dbReference type="GO" id="GO:0016433">
    <property type="term" value="F:rRNA (adenine) methyltransferase activity"/>
    <property type="evidence" value="ECO:0007669"/>
    <property type="project" value="TreeGrafter"/>
</dbReference>
<dbReference type="InterPro" id="IPR029063">
    <property type="entry name" value="SAM-dependent_MTases_sf"/>
</dbReference>
<dbReference type="Proteomes" id="UP000193498">
    <property type="component" value="Unassembled WGS sequence"/>
</dbReference>
<reference evidence="15 16" key="1">
    <citation type="submission" date="2016-07" db="EMBL/GenBank/DDBJ databases">
        <title>Pervasive Adenine N6-methylation of Active Genes in Fungi.</title>
        <authorList>
            <consortium name="DOE Joint Genome Institute"/>
            <person name="Mondo S.J."/>
            <person name="Dannebaum R.O."/>
            <person name="Kuo R.C."/>
            <person name="Labutti K."/>
            <person name="Haridas S."/>
            <person name="Kuo A."/>
            <person name="Salamov A."/>
            <person name="Ahrendt S.R."/>
            <person name="Lipzen A."/>
            <person name="Sullivan W."/>
            <person name="Andreopoulos W.B."/>
            <person name="Clum A."/>
            <person name="Lindquist E."/>
            <person name="Daum C."/>
            <person name="Ramamoorthy G.K."/>
            <person name="Gryganskyi A."/>
            <person name="Culley D."/>
            <person name="Magnuson J.K."/>
            <person name="James T.Y."/>
            <person name="O'Malley M.A."/>
            <person name="Stajich J.E."/>
            <person name="Spatafora J.W."/>
            <person name="Visel A."/>
            <person name="Grigoriev I.V."/>
        </authorList>
    </citation>
    <scope>NUCLEOTIDE SEQUENCE [LARGE SCALE GENOMIC DNA]</scope>
    <source>
        <strain evidence="15 16">CBS 931.73</strain>
    </source>
</reference>
<proteinExistence type="inferred from homology"/>
<keyword evidence="10" id="KW-0805">Transcription regulation</keyword>
<evidence type="ECO:0000256" key="11">
    <source>
        <dbReference type="ARBA" id="ARBA00023163"/>
    </source>
</evidence>
<feature type="compositionally biased region" description="Basic and acidic residues" evidence="14">
    <location>
        <begin position="200"/>
        <end position="227"/>
    </location>
</feature>
<dbReference type="CDD" id="cd02440">
    <property type="entry name" value="AdoMet_MTases"/>
    <property type="match status" value="1"/>
</dbReference>
<keyword evidence="16" id="KW-1185">Reference proteome</keyword>